<protein>
    <recommendedName>
        <fullName evidence="9">Protein translocase subunit SecE</fullName>
    </recommendedName>
</protein>
<dbReference type="EMBL" id="DNAA01000235">
    <property type="protein sequence ID" value="HBA09850.1"/>
    <property type="molecule type" value="Genomic_DNA"/>
</dbReference>
<dbReference type="GO" id="GO:0008320">
    <property type="term" value="F:protein transmembrane transporter activity"/>
    <property type="evidence" value="ECO:0007669"/>
    <property type="project" value="UniProtKB-UniRule"/>
</dbReference>
<dbReference type="GO" id="GO:0043952">
    <property type="term" value="P:protein transport by the Sec complex"/>
    <property type="evidence" value="ECO:0007669"/>
    <property type="project" value="UniProtKB-UniRule"/>
</dbReference>
<dbReference type="GO" id="GO:0006605">
    <property type="term" value="P:protein targeting"/>
    <property type="evidence" value="ECO:0007669"/>
    <property type="project" value="UniProtKB-UniRule"/>
</dbReference>
<dbReference type="InterPro" id="IPR005807">
    <property type="entry name" value="SecE_bac"/>
</dbReference>
<accession>A0A351RCS9</accession>
<feature type="transmembrane region" description="Helical" evidence="9">
    <location>
        <begin position="31"/>
        <end position="50"/>
    </location>
</feature>
<feature type="transmembrane region" description="Helical" evidence="9">
    <location>
        <begin position="7"/>
        <end position="25"/>
    </location>
</feature>
<keyword evidence="6 9" id="KW-1133">Transmembrane helix</keyword>
<evidence type="ECO:0000256" key="8">
    <source>
        <dbReference type="ARBA" id="ARBA00023136"/>
    </source>
</evidence>
<name>A0A351RCS9_9PROT</name>
<dbReference type="PANTHER" id="PTHR33910:SF1">
    <property type="entry name" value="PROTEIN TRANSLOCASE SUBUNIT SECE"/>
    <property type="match status" value="1"/>
</dbReference>
<keyword evidence="4 9" id="KW-0812">Transmembrane</keyword>
<dbReference type="InterPro" id="IPR001901">
    <property type="entry name" value="Translocase_SecE/Sec61-g"/>
</dbReference>
<evidence type="ECO:0000256" key="7">
    <source>
        <dbReference type="ARBA" id="ARBA00023010"/>
    </source>
</evidence>
<keyword evidence="5 9" id="KW-0653">Protein transport</keyword>
<evidence type="ECO:0000256" key="2">
    <source>
        <dbReference type="ARBA" id="ARBA00022448"/>
    </source>
</evidence>
<sequence>MLNKIKLLLAILLLVAGIAGFYLLADKPTVVRILAVLAGLAASIAVLWTTPIGQQSFSFIGEAVAESRKVVWPTRKETIQTTLVVFALVVVMAAFLAVVDIGFAFMVKWLLGRGA</sequence>
<evidence type="ECO:0000256" key="5">
    <source>
        <dbReference type="ARBA" id="ARBA00022927"/>
    </source>
</evidence>
<dbReference type="HAMAP" id="MF_00422">
    <property type="entry name" value="SecE"/>
    <property type="match status" value="1"/>
</dbReference>
<evidence type="ECO:0000256" key="1">
    <source>
        <dbReference type="ARBA" id="ARBA00004370"/>
    </source>
</evidence>
<dbReference type="GO" id="GO:0065002">
    <property type="term" value="P:intracellular protein transmembrane transport"/>
    <property type="evidence" value="ECO:0007669"/>
    <property type="project" value="UniProtKB-UniRule"/>
</dbReference>
<evidence type="ECO:0000313" key="10">
    <source>
        <dbReference type="EMBL" id="HBA09850.1"/>
    </source>
</evidence>
<dbReference type="PRINTS" id="PR01650">
    <property type="entry name" value="SECETRNLCASE"/>
</dbReference>
<dbReference type="GO" id="GO:0009306">
    <property type="term" value="P:protein secretion"/>
    <property type="evidence" value="ECO:0007669"/>
    <property type="project" value="UniProtKB-UniRule"/>
</dbReference>
<organism evidence="10 11">
    <name type="scientific">Methylotenera mobilis</name>
    <dbReference type="NCBI Taxonomy" id="359408"/>
    <lineage>
        <taxon>Bacteria</taxon>
        <taxon>Pseudomonadati</taxon>
        <taxon>Pseudomonadota</taxon>
        <taxon>Betaproteobacteria</taxon>
        <taxon>Nitrosomonadales</taxon>
        <taxon>Methylophilaceae</taxon>
        <taxon>Methylotenera</taxon>
    </lineage>
</organism>
<comment type="subunit">
    <text evidence="9">Component of the Sec protein translocase complex. Heterotrimer consisting of SecY, SecE and SecG subunits. The heterotrimers can form oligomers, although 1 heterotrimer is thought to be able to translocate proteins. Interacts with the ribosome. Interacts with SecDF, and other proteins may be involved. Interacts with SecA.</text>
</comment>
<comment type="function">
    <text evidence="9">Essential subunit of the Sec protein translocation channel SecYEG. Clamps together the 2 halves of SecY. May contact the channel plug during translocation.</text>
</comment>
<evidence type="ECO:0000256" key="4">
    <source>
        <dbReference type="ARBA" id="ARBA00022692"/>
    </source>
</evidence>
<dbReference type="GO" id="GO:0005886">
    <property type="term" value="C:plasma membrane"/>
    <property type="evidence" value="ECO:0007669"/>
    <property type="project" value="UniProtKB-UniRule"/>
</dbReference>
<dbReference type="PANTHER" id="PTHR33910">
    <property type="entry name" value="PROTEIN TRANSLOCASE SUBUNIT SECE"/>
    <property type="match status" value="1"/>
</dbReference>
<keyword evidence="8 9" id="KW-0472">Membrane</keyword>
<dbReference type="InterPro" id="IPR038379">
    <property type="entry name" value="SecE_sf"/>
</dbReference>
<dbReference type="STRING" id="1132855.GCA_000384255_02542"/>
<dbReference type="AlphaFoldDB" id="A0A351RCS9"/>
<comment type="caution">
    <text evidence="10">The sequence shown here is derived from an EMBL/GenBank/DDBJ whole genome shotgun (WGS) entry which is preliminary data.</text>
</comment>
<gene>
    <name evidence="9" type="primary">secE</name>
    <name evidence="10" type="ORF">DCW48_10145</name>
</gene>
<keyword evidence="3 9" id="KW-1003">Cell membrane</keyword>
<comment type="caution">
    <text evidence="9">Lacks conserved residue(s) required for the propagation of feature annotation.</text>
</comment>
<keyword evidence="2 9" id="KW-0813">Transport</keyword>
<dbReference type="NCBIfam" id="NF004371">
    <property type="entry name" value="PRK05740.1-1"/>
    <property type="match status" value="1"/>
</dbReference>
<evidence type="ECO:0000256" key="3">
    <source>
        <dbReference type="ARBA" id="ARBA00022475"/>
    </source>
</evidence>
<dbReference type="NCBIfam" id="TIGR00964">
    <property type="entry name" value="secE_bact"/>
    <property type="match status" value="1"/>
</dbReference>
<dbReference type="Proteomes" id="UP000264313">
    <property type="component" value="Unassembled WGS sequence"/>
</dbReference>
<keyword evidence="7 9" id="KW-0811">Translocation</keyword>
<evidence type="ECO:0000256" key="6">
    <source>
        <dbReference type="ARBA" id="ARBA00022989"/>
    </source>
</evidence>
<proteinExistence type="inferred from homology"/>
<reference evidence="10 11" key="1">
    <citation type="journal article" date="2018" name="Nat. Biotechnol.">
        <title>A standardized bacterial taxonomy based on genome phylogeny substantially revises the tree of life.</title>
        <authorList>
            <person name="Parks D.H."/>
            <person name="Chuvochina M."/>
            <person name="Waite D.W."/>
            <person name="Rinke C."/>
            <person name="Skarshewski A."/>
            <person name="Chaumeil P.A."/>
            <person name="Hugenholtz P."/>
        </authorList>
    </citation>
    <scope>NUCLEOTIDE SEQUENCE [LARGE SCALE GENOMIC DNA]</scope>
    <source>
        <strain evidence="10">UBA9958</strain>
    </source>
</reference>
<evidence type="ECO:0000256" key="9">
    <source>
        <dbReference type="HAMAP-Rule" id="MF_00422"/>
    </source>
</evidence>
<dbReference type="Gene3D" id="1.20.5.1030">
    <property type="entry name" value="Preprotein translocase secy subunit"/>
    <property type="match status" value="1"/>
</dbReference>
<feature type="transmembrane region" description="Helical" evidence="9">
    <location>
        <begin position="83"/>
        <end position="107"/>
    </location>
</feature>
<comment type="similarity">
    <text evidence="9">Belongs to the SecE/SEC61-gamma family.</text>
</comment>
<dbReference type="Pfam" id="PF00584">
    <property type="entry name" value="SecE"/>
    <property type="match status" value="1"/>
</dbReference>
<comment type="subcellular location">
    <subcellularLocation>
        <location evidence="1">Membrane</location>
    </subcellularLocation>
</comment>
<evidence type="ECO:0000313" key="11">
    <source>
        <dbReference type="Proteomes" id="UP000264313"/>
    </source>
</evidence>